<gene>
    <name evidence="3" type="ORF">MNBD_ALPHA09-931</name>
</gene>
<dbReference type="PANTHER" id="PTHR43732:SF1">
    <property type="entry name" value="RIBOSE 5-PHOSPHATE ISOMERASE"/>
    <property type="match status" value="1"/>
</dbReference>
<dbReference type="NCBIfam" id="NF004051">
    <property type="entry name" value="PRK05571.1"/>
    <property type="match status" value="1"/>
</dbReference>
<dbReference type="SUPFAM" id="SSF89623">
    <property type="entry name" value="Ribose/Galactose isomerase RpiB/AlsB"/>
    <property type="match status" value="1"/>
</dbReference>
<evidence type="ECO:0000256" key="1">
    <source>
        <dbReference type="ARBA" id="ARBA00008754"/>
    </source>
</evidence>
<proteinExistence type="inferred from homology"/>
<sequence length="154" mass="16038">MPDKQVIIAGDHLGLPLKDAIRDHLQGQGVKVVDIGVDTDDAVDYPDIGLALSKRIAKGEFDRGILVCGTGAGMAITANKVPGVRAVCITDPYTAERAIASNNAQVVTLGARITGVSVAKMLVDIWLANEFQGGGSAAKVAKIDAIDEKFKVGN</sequence>
<name>A0A3B0TRB4_9ZZZZ</name>
<keyword evidence="2 3" id="KW-0413">Isomerase</keyword>
<dbReference type="EMBL" id="UOEM01000029">
    <property type="protein sequence ID" value="VAW11184.1"/>
    <property type="molecule type" value="Genomic_DNA"/>
</dbReference>
<dbReference type="Pfam" id="PF02502">
    <property type="entry name" value="LacAB_rpiB"/>
    <property type="match status" value="1"/>
</dbReference>
<dbReference type="PANTHER" id="PTHR43732">
    <property type="entry name" value="RIBOSE 5-PHOSPHATE ISOMERASE-RELATED"/>
    <property type="match status" value="1"/>
</dbReference>
<evidence type="ECO:0000256" key="2">
    <source>
        <dbReference type="ARBA" id="ARBA00023235"/>
    </source>
</evidence>
<dbReference type="NCBIfam" id="TIGR01120">
    <property type="entry name" value="rpiB"/>
    <property type="match status" value="1"/>
</dbReference>
<dbReference type="InterPro" id="IPR051812">
    <property type="entry name" value="SPI_LacAB/RpiB"/>
</dbReference>
<dbReference type="EC" id="5.3.1.6" evidence="3"/>
<dbReference type="InterPro" id="IPR004785">
    <property type="entry name" value="RpiB"/>
</dbReference>
<dbReference type="GO" id="GO:0004751">
    <property type="term" value="F:ribose-5-phosphate isomerase activity"/>
    <property type="evidence" value="ECO:0007669"/>
    <property type="project" value="UniProtKB-EC"/>
</dbReference>
<dbReference type="PIRSF" id="PIRSF005384">
    <property type="entry name" value="RpiB_LacA_B"/>
    <property type="match status" value="1"/>
</dbReference>
<comment type="similarity">
    <text evidence="1">Belongs to the LacAB/RpiB family.</text>
</comment>
<dbReference type="InterPro" id="IPR036569">
    <property type="entry name" value="RpiB_LacA_LacB_sf"/>
</dbReference>
<accession>A0A3B0TRB4</accession>
<dbReference type="GO" id="GO:0005975">
    <property type="term" value="P:carbohydrate metabolic process"/>
    <property type="evidence" value="ECO:0007669"/>
    <property type="project" value="InterPro"/>
</dbReference>
<reference evidence="3" key="1">
    <citation type="submission" date="2018-06" db="EMBL/GenBank/DDBJ databases">
        <authorList>
            <person name="Zhirakovskaya E."/>
        </authorList>
    </citation>
    <scope>NUCLEOTIDE SEQUENCE</scope>
</reference>
<dbReference type="Gene3D" id="3.40.1400.10">
    <property type="entry name" value="Sugar-phosphate isomerase, RpiB/LacA/LacB"/>
    <property type="match status" value="1"/>
</dbReference>
<protein>
    <submittedName>
        <fullName evidence="3">Ribose 5-phosphate isomerase B</fullName>
        <ecNumber evidence="3">5.3.1.6</ecNumber>
    </submittedName>
</protein>
<organism evidence="3">
    <name type="scientific">hydrothermal vent metagenome</name>
    <dbReference type="NCBI Taxonomy" id="652676"/>
    <lineage>
        <taxon>unclassified sequences</taxon>
        <taxon>metagenomes</taxon>
        <taxon>ecological metagenomes</taxon>
    </lineage>
</organism>
<dbReference type="AlphaFoldDB" id="A0A3B0TRB4"/>
<dbReference type="InterPro" id="IPR003500">
    <property type="entry name" value="RpiB_LacA_LacB"/>
</dbReference>
<dbReference type="NCBIfam" id="TIGR00689">
    <property type="entry name" value="rpiB_lacA_lacB"/>
    <property type="match status" value="1"/>
</dbReference>
<evidence type="ECO:0000313" key="3">
    <source>
        <dbReference type="EMBL" id="VAW11184.1"/>
    </source>
</evidence>